<proteinExistence type="predicted"/>
<dbReference type="EMBL" id="JABEQG010000004">
    <property type="protein sequence ID" value="MBB2155516.1"/>
    <property type="molecule type" value="Genomic_DNA"/>
</dbReference>
<dbReference type="Pfam" id="PF01882">
    <property type="entry name" value="DUF58"/>
    <property type="match status" value="1"/>
</dbReference>
<dbReference type="AlphaFoldDB" id="A0A7W4FCY4"/>
<accession>A0A7W4FCY4</accession>
<evidence type="ECO:0000313" key="3">
    <source>
        <dbReference type="Proteomes" id="UP000550787"/>
    </source>
</evidence>
<dbReference type="InterPro" id="IPR002881">
    <property type="entry name" value="DUF58"/>
</dbReference>
<reference evidence="2 3" key="1">
    <citation type="submission" date="2020-04" db="EMBL/GenBank/DDBJ databases">
        <title>Description of novel Gluconacetobacter.</title>
        <authorList>
            <person name="Sombolestani A."/>
        </authorList>
    </citation>
    <scope>NUCLEOTIDE SEQUENCE [LARGE SCALE GENOMIC DNA]</scope>
    <source>
        <strain evidence="2 3">LMG 7603</strain>
    </source>
</reference>
<evidence type="ECO:0000259" key="1">
    <source>
        <dbReference type="Pfam" id="PF01882"/>
    </source>
</evidence>
<sequence>MPALILAAQRIAATVAVGHHGRRQSGPGEDFWQFRPAQPGEPVTRIDWRQSARSLRAYVRETEAEAAQTLCLWCDPSASMRWRSGAALPLKSDRAVLLALAVGTLALRQGERVRVLAPDGPIDIPPGGRAALDRLAVALLRIMEGGPDNPGLPNPHQVPRHARVVLLGDGLGEIAPLDALLRGLAARPARAHLLLVNDPAEASLPYAGRVRFAGLEDEAAMTLSGVEGLRAAYRDAYARHQDDLASVCRATGLDLIRHVTDQRPETALLALHAALMDRGGAAGRAARGGRGR</sequence>
<organism evidence="2 3">
    <name type="scientific">Gluconacetobacter diazotrophicus</name>
    <name type="common">Acetobacter diazotrophicus</name>
    <dbReference type="NCBI Taxonomy" id="33996"/>
    <lineage>
        <taxon>Bacteria</taxon>
        <taxon>Pseudomonadati</taxon>
        <taxon>Pseudomonadota</taxon>
        <taxon>Alphaproteobacteria</taxon>
        <taxon>Acetobacterales</taxon>
        <taxon>Acetobacteraceae</taxon>
        <taxon>Gluconacetobacter</taxon>
    </lineage>
</organism>
<comment type="caution">
    <text evidence="2">The sequence shown here is derived from an EMBL/GenBank/DDBJ whole genome shotgun (WGS) entry which is preliminary data.</text>
</comment>
<feature type="domain" description="DUF58" evidence="1">
    <location>
        <begin position="34"/>
        <end position="242"/>
    </location>
</feature>
<gene>
    <name evidence="2" type="ORF">HLH33_04195</name>
</gene>
<protein>
    <submittedName>
        <fullName evidence="2">DUF58 domain-containing protein</fullName>
    </submittedName>
</protein>
<name>A0A7W4FCY4_GLUDI</name>
<dbReference type="PANTHER" id="PTHR33608:SF6">
    <property type="entry name" value="BLL2464 PROTEIN"/>
    <property type="match status" value="1"/>
</dbReference>
<evidence type="ECO:0000313" key="2">
    <source>
        <dbReference type="EMBL" id="MBB2155516.1"/>
    </source>
</evidence>
<dbReference type="PANTHER" id="PTHR33608">
    <property type="entry name" value="BLL2464 PROTEIN"/>
    <property type="match status" value="1"/>
</dbReference>
<dbReference type="Proteomes" id="UP000550787">
    <property type="component" value="Unassembled WGS sequence"/>
</dbReference>